<evidence type="ECO:0000256" key="2">
    <source>
        <dbReference type="ARBA" id="ARBA00022692"/>
    </source>
</evidence>
<name>A0A2K0TGC3_9HYPO</name>
<evidence type="ECO:0000256" key="3">
    <source>
        <dbReference type="ARBA" id="ARBA00022989"/>
    </source>
</evidence>
<dbReference type="AlphaFoldDB" id="A0A2K0TGC3"/>
<dbReference type="InterPro" id="IPR045863">
    <property type="entry name" value="CorA_TM1_TM2"/>
</dbReference>
<feature type="compositionally biased region" description="Basic and acidic residues" evidence="5">
    <location>
        <begin position="71"/>
        <end position="84"/>
    </location>
</feature>
<reference evidence="7 8" key="1">
    <citation type="submission" date="2017-02" db="EMBL/GenBank/DDBJ databases">
        <title>Genomes of Trichoderma spp. with biocontrol activity.</title>
        <authorList>
            <person name="Gardiner D."/>
            <person name="Kazan K."/>
            <person name="Vos C."/>
            <person name="Harvey P."/>
        </authorList>
    </citation>
    <scope>NUCLEOTIDE SEQUENCE [LARGE SCALE GENOMIC DNA]</scope>
    <source>
        <strain evidence="7 8">A5MH</strain>
    </source>
</reference>
<evidence type="ECO:0000313" key="7">
    <source>
        <dbReference type="EMBL" id="PNP44560.1"/>
    </source>
</evidence>
<accession>A0A2K0TGC3</accession>
<dbReference type="GO" id="GO:0046873">
    <property type="term" value="F:metal ion transmembrane transporter activity"/>
    <property type="evidence" value="ECO:0007669"/>
    <property type="project" value="InterPro"/>
</dbReference>
<evidence type="ECO:0000256" key="5">
    <source>
        <dbReference type="SAM" id="MobiDB-lite"/>
    </source>
</evidence>
<evidence type="ECO:0000256" key="1">
    <source>
        <dbReference type="ARBA" id="ARBA00004141"/>
    </source>
</evidence>
<dbReference type="OrthoDB" id="5430750at2759"/>
<protein>
    <submittedName>
        <fullName evidence="7">Uncharacterized protein</fullName>
    </submittedName>
</protein>
<proteinExistence type="predicted"/>
<evidence type="ECO:0000256" key="4">
    <source>
        <dbReference type="ARBA" id="ARBA00023136"/>
    </source>
</evidence>
<feature type="region of interest" description="Disordered" evidence="5">
    <location>
        <begin position="65"/>
        <end position="97"/>
    </location>
</feature>
<dbReference type="EMBL" id="MTYH01000029">
    <property type="protein sequence ID" value="PNP44560.1"/>
    <property type="molecule type" value="Genomic_DNA"/>
</dbReference>
<evidence type="ECO:0000256" key="6">
    <source>
        <dbReference type="SAM" id="Phobius"/>
    </source>
</evidence>
<dbReference type="Gene3D" id="1.20.58.340">
    <property type="entry name" value="Magnesium transport protein CorA, transmembrane region"/>
    <property type="match status" value="1"/>
</dbReference>
<keyword evidence="3 6" id="KW-1133">Transmembrane helix</keyword>
<dbReference type="InterPro" id="IPR002523">
    <property type="entry name" value="MgTranspt_CorA/ZnTranspt_ZntB"/>
</dbReference>
<sequence>MAAQPRSNTSLEELVRSVEHHHEQYLRSLHSFHETLSAHKRERSDIHGLATPPLRALTFTSDANSILLPRPRRDTPDTCSHERPSYYPSPRIPPLTPNLNHPTGSGYGSIPDEEIPFIPLLDGSSVRHVPAEGTSSSHVRGILAPRSFSDEDLIKHLRDSDFCSDFSSRLNDKDEPFPLWEIDSTQTFRESAAAEGERFDSSTFEVYEVGQDDRPVKTTLDVDVQGFVRYVGEEPPESPEFIVDAPIVWESIKEVNHSGQAVGRITIVQEPTPLMLAALHLTMSPHFDMTELLHHLLSDDPNGGRTHAFMHRAYERSPSSSAYASSASPMLSPLNICNNMKSGGTSSFSSPSHLRQRSFFFVFKYYTLVPKDLDPAPWQLYERRPSDKRLDDHIDIAECGSILALSLEGEPTKTLKMRPRRERAREGFLFDTFGPWHLLSIQSFPDDEHTVRGDDFQELKRFCNGPYAFLELLITEYRDAGKRNQILHERITKLITPPTEFMFNHHLRDKLLFEDKHFTYIRRYFWAYNTLAVINTGIKAMIAAYVDTFTDDFWAGTHPLLWPHPSPPQSPDAMDYAAKMAVLRRELDKVVSDLSEVLKRNERTRKEIENLRDQLFSGSSIKESRRAIDQGDNIRILTVISMLFLPLTFVTSVFGITELHIPVTDWRFPVTMVLVGVPFIILLYLIQTRPFVQCIQKIHELSHSLLYLLVHLFGLLPRLFRKLDSSTSKDTRSVSALSPSKGRKRRLTMRRPAECGPGGNCSVGGNHKSSWRRPWALMRRTVGGDEKDVV</sequence>
<dbReference type="Pfam" id="PF01544">
    <property type="entry name" value="CorA"/>
    <property type="match status" value="1"/>
</dbReference>
<comment type="caution">
    <text evidence="7">The sequence shown here is derived from an EMBL/GenBank/DDBJ whole genome shotgun (WGS) entry which is preliminary data.</text>
</comment>
<feature type="transmembrane region" description="Helical" evidence="6">
    <location>
        <begin position="634"/>
        <end position="656"/>
    </location>
</feature>
<dbReference type="SUPFAM" id="SSF144083">
    <property type="entry name" value="Magnesium transport protein CorA, transmembrane region"/>
    <property type="match status" value="1"/>
</dbReference>
<comment type="subcellular location">
    <subcellularLocation>
        <location evidence="1">Membrane</location>
        <topology evidence="1">Multi-pass membrane protein</topology>
    </subcellularLocation>
</comment>
<organism evidence="7 8">
    <name type="scientific">Trichoderma gamsii</name>
    <dbReference type="NCBI Taxonomy" id="398673"/>
    <lineage>
        <taxon>Eukaryota</taxon>
        <taxon>Fungi</taxon>
        <taxon>Dikarya</taxon>
        <taxon>Ascomycota</taxon>
        <taxon>Pezizomycotina</taxon>
        <taxon>Sordariomycetes</taxon>
        <taxon>Hypocreomycetidae</taxon>
        <taxon>Hypocreales</taxon>
        <taxon>Hypocreaceae</taxon>
        <taxon>Trichoderma</taxon>
    </lineage>
</organism>
<dbReference type="Proteomes" id="UP000236546">
    <property type="component" value="Unassembled WGS sequence"/>
</dbReference>
<keyword evidence="2 6" id="KW-0812">Transmembrane</keyword>
<feature type="region of interest" description="Disordered" evidence="5">
    <location>
        <begin position="730"/>
        <end position="767"/>
    </location>
</feature>
<feature type="transmembrane region" description="Helical" evidence="6">
    <location>
        <begin position="668"/>
        <end position="686"/>
    </location>
</feature>
<gene>
    <name evidence="7" type="ORF">TGAMA5MH_03690</name>
</gene>
<dbReference type="GO" id="GO:0016020">
    <property type="term" value="C:membrane"/>
    <property type="evidence" value="ECO:0007669"/>
    <property type="project" value="UniProtKB-SubCell"/>
</dbReference>
<keyword evidence="4 6" id="KW-0472">Membrane</keyword>
<evidence type="ECO:0000313" key="8">
    <source>
        <dbReference type="Proteomes" id="UP000236546"/>
    </source>
</evidence>